<dbReference type="OrthoDB" id="1935246at2759"/>
<comment type="caution">
    <text evidence="2">The sequence shown here is derived from an EMBL/GenBank/DDBJ whole genome shotgun (WGS) entry which is preliminary data.</text>
</comment>
<dbReference type="Proteomes" id="UP000447434">
    <property type="component" value="Chromosome 24"/>
</dbReference>
<dbReference type="AlphaFoldDB" id="A0A6A4NBR2"/>
<dbReference type="EMBL" id="WOCE01000024">
    <property type="protein sequence ID" value="KAE9586131.1"/>
    <property type="molecule type" value="Genomic_DNA"/>
</dbReference>
<protein>
    <submittedName>
        <fullName evidence="2">Uncharacterized protein</fullName>
    </submittedName>
</protein>
<reference evidence="3" key="1">
    <citation type="journal article" date="2020" name="Nat. Commun.">
        <title>Genome sequence of the cluster root forming white lupin.</title>
        <authorList>
            <person name="Hufnagel B."/>
            <person name="Marques A."/>
            <person name="Soriano A."/>
            <person name="Marques L."/>
            <person name="Divol F."/>
            <person name="Doumas P."/>
            <person name="Sallet E."/>
            <person name="Mancinotti D."/>
            <person name="Carrere S."/>
            <person name="Marande W."/>
            <person name="Arribat S."/>
            <person name="Keller J."/>
            <person name="Huneau C."/>
            <person name="Blein T."/>
            <person name="Aime D."/>
            <person name="Laguerre M."/>
            <person name="Taylor J."/>
            <person name="Schubert V."/>
            <person name="Nelson M."/>
            <person name="Geu-Flores F."/>
            <person name="Crespi M."/>
            <person name="Gallardo-Guerrero K."/>
            <person name="Delaux P.-M."/>
            <person name="Salse J."/>
            <person name="Berges H."/>
            <person name="Guyot R."/>
            <person name="Gouzy J."/>
            <person name="Peret B."/>
        </authorList>
    </citation>
    <scope>NUCLEOTIDE SEQUENCE [LARGE SCALE GENOMIC DNA]</scope>
    <source>
        <strain evidence="3">cv. Amiga</strain>
    </source>
</reference>
<feature type="region of interest" description="Disordered" evidence="1">
    <location>
        <begin position="78"/>
        <end position="100"/>
    </location>
</feature>
<evidence type="ECO:0000256" key="1">
    <source>
        <dbReference type="SAM" id="MobiDB-lite"/>
    </source>
</evidence>
<gene>
    <name evidence="2" type="ORF">Lalb_Chr24g0398631</name>
</gene>
<proteinExistence type="predicted"/>
<sequence length="100" mass="11065">MMQEVVGEHGGYLHGRGRIQCFKLRPSRCGHIIVISIIVPVTNRNPDHDHLKEKEWSLSGPKKVEEPRSLSALETEAKPNMNNSAGGLLGLAYTSSDDEE</sequence>
<accession>A0A6A4NBR2</accession>
<organism evidence="2 3">
    <name type="scientific">Lupinus albus</name>
    <name type="common">White lupine</name>
    <name type="synonym">Lupinus termis</name>
    <dbReference type="NCBI Taxonomy" id="3870"/>
    <lineage>
        <taxon>Eukaryota</taxon>
        <taxon>Viridiplantae</taxon>
        <taxon>Streptophyta</taxon>
        <taxon>Embryophyta</taxon>
        <taxon>Tracheophyta</taxon>
        <taxon>Spermatophyta</taxon>
        <taxon>Magnoliopsida</taxon>
        <taxon>eudicotyledons</taxon>
        <taxon>Gunneridae</taxon>
        <taxon>Pentapetalae</taxon>
        <taxon>rosids</taxon>
        <taxon>fabids</taxon>
        <taxon>Fabales</taxon>
        <taxon>Fabaceae</taxon>
        <taxon>Papilionoideae</taxon>
        <taxon>50 kb inversion clade</taxon>
        <taxon>genistoids sensu lato</taxon>
        <taxon>core genistoids</taxon>
        <taxon>Genisteae</taxon>
        <taxon>Lupinus</taxon>
    </lineage>
</organism>
<evidence type="ECO:0000313" key="3">
    <source>
        <dbReference type="Proteomes" id="UP000447434"/>
    </source>
</evidence>
<evidence type="ECO:0000313" key="2">
    <source>
        <dbReference type="EMBL" id="KAE9586131.1"/>
    </source>
</evidence>
<name>A0A6A4NBR2_LUPAL</name>
<keyword evidence="3" id="KW-1185">Reference proteome</keyword>